<feature type="compositionally biased region" description="Pro residues" evidence="1">
    <location>
        <begin position="354"/>
        <end position="393"/>
    </location>
</feature>
<feature type="region of interest" description="Disordered" evidence="1">
    <location>
        <begin position="123"/>
        <end position="147"/>
    </location>
</feature>
<feature type="compositionally biased region" description="Basic residues" evidence="1">
    <location>
        <begin position="410"/>
        <end position="420"/>
    </location>
</feature>
<dbReference type="EMBL" id="JAHWGI010000085">
    <property type="protein sequence ID" value="KAK3909106.1"/>
    <property type="molecule type" value="Genomic_DNA"/>
</dbReference>
<protein>
    <submittedName>
        <fullName evidence="2">Uncharacterized protein</fullName>
    </submittedName>
</protein>
<reference evidence="2" key="2">
    <citation type="journal article" date="2023" name="BMC Genomics">
        <title>Pest status, molecular evolution, and epigenetic factors derived from the genome assembly of Frankliniella fusca, a thysanopteran phytovirus vector.</title>
        <authorList>
            <person name="Catto M.A."/>
            <person name="Labadie P.E."/>
            <person name="Jacobson A.L."/>
            <person name="Kennedy G.G."/>
            <person name="Srinivasan R."/>
            <person name="Hunt B.G."/>
        </authorList>
    </citation>
    <scope>NUCLEOTIDE SEQUENCE</scope>
    <source>
        <strain evidence="2">PL_HMW_Pooled</strain>
    </source>
</reference>
<reference evidence="2" key="1">
    <citation type="submission" date="2021-07" db="EMBL/GenBank/DDBJ databases">
        <authorList>
            <person name="Catto M.A."/>
            <person name="Jacobson A."/>
            <person name="Kennedy G."/>
            <person name="Labadie P."/>
            <person name="Hunt B.G."/>
            <person name="Srinivasan R."/>
        </authorList>
    </citation>
    <scope>NUCLEOTIDE SEQUENCE</scope>
    <source>
        <strain evidence="2">PL_HMW_Pooled</strain>
        <tissue evidence="2">Head</tissue>
    </source>
</reference>
<proteinExistence type="predicted"/>
<evidence type="ECO:0000313" key="3">
    <source>
        <dbReference type="Proteomes" id="UP001219518"/>
    </source>
</evidence>
<keyword evidence="3" id="KW-1185">Reference proteome</keyword>
<sequence length="420" mass="45177">MNSSALPLPHGQEDSRRWRRTVRDTIPLSRLARYVDCAYDEERERLYAPQDGQQAAQAPALDGLLDDGPLAEEDNSEPWMLPGVRDALRRIVGDGGQVQQQQRPMGDFYPNWLNVTAAPRDSAARCSTGGATKRRHRLPEHQSSGHQAQNALQLLIQCPSQTNQMKQNAEVRLKTSFARPEDSATKGRPTGVQHPWGTWTRNTATAAEPASPQRRTDSGRRPNFQRHLPFQVDLQRPPPTLNAEVPEFFPKQDPGGLAGLSLGEHHVFGSTVGSARGPLSLSIGGGTCKTDADVFAPGFSSEAAYQEDLFPYRHGHTSRFSAHTKPPSEQQRPSALEQLGVLLVSATPLCWLTPPPPAPPPAPPPPSPPGPPPPPAASPPTQPPPAAPSPCASPGPDQAGRTSPTPAKAKAQRAGKGKAQ</sequence>
<dbReference type="AlphaFoldDB" id="A0AAE1GUP2"/>
<comment type="caution">
    <text evidence="2">The sequence shown here is derived from an EMBL/GenBank/DDBJ whole genome shotgun (WGS) entry which is preliminary data.</text>
</comment>
<feature type="compositionally biased region" description="Basic and acidic residues" evidence="1">
    <location>
        <begin position="176"/>
        <end position="185"/>
    </location>
</feature>
<accession>A0AAE1GUP2</accession>
<evidence type="ECO:0000313" key="2">
    <source>
        <dbReference type="EMBL" id="KAK3909106.1"/>
    </source>
</evidence>
<feature type="region of interest" description="Disordered" evidence="1">
    <location>
        <begin position="176"/>
        <end position="228"/>
    </location>
</feature>
<dbReference type="Proteomes" id="UP001219518">
    <property type="component" value="Unassembled WGS sequence"/>
</dbReference>
<feature type="region of interest" description="Disordered" evidence="1">
    <location>
        <begin position="354"/>
        <end position="420"/>
    </location>
</feature>
<name>A0AAE1GUP2_9NEOP</name>
<gene>
    <name evidence="2" type="ORF">KUF71_003705</name>
</gene>
<feature type="non-terminal residue" evidence="2">
    <location>
        <position position="1"/>
    </location>
</feature>
<organism evidence="2 3">
    <name type="scientific">Frankliniella fusca</name>
    <dbReference type="NCBI Taxonomy" id="407009"/>
    <lineage>
        <taxon>Eukaryota</taxon>
        <taxon>Metazoa</taxon>
        <taxon>Ecdysozoa</taxon>
        <taxon>Arthropoda</taxon>
        <taxon>Hexapoda</taxon>
        <taxon>Insecta</taxon>
        <taxon>Pterygota</taxon>
        <taxon>Neoptera</taxon>
        <taxon>Paraneoptera</taxon>
        <taxon>Thysanoptera</taxon>
        <taxon>Terebrantia</taxon>
        <taxon>Thripoidea</taxon>
        <taxon>Thripidae</taxon>
        <taxon>Frankliniella</taxon>
    </lineage>
</organism>
<evidence type="ECO:0000256" key="1">
    <source>
        <dbReference type="SAM" id="MobiDB-lite"/>
    </source>
</evidence>